<evidence type="ECO:0000313" key="2">
    <source>
        <dbReference type="EMBL" id="OVF10655.1"/>
    </source>
</evidence>
<dbReference type="Proteomes" id="UP000195602">
    <property type="component" value="Unassembled WGS sequence"/>
</dbReference>
<dbReference type="EMBL" id="LYUB02000001">
    <property type="protein sequence ID" value="OVF10655.1"/>
    <property type="molecule type" value="Genomic_DNA"/>
</dbReference>
<dbReference type="Pfam" id="PF11176">
    <property type="entry name" value="Tma16"/>
    <property type="match status" value="1"/>
</dbReference>
<reference evidence="2 3" key="1">
    <citation type="submission" date="2017-04" db="EMBL/GenBank/DDBJ databases">
        <title>Draft genome of the yeast Clavispora lusitaniae type strain CBS 6936.</title>
        <authorList>
            <person name="Durrens P."/>
            <person name="Klopp C."/>
            <person name="Biteau N."/>
            <person name="Fitton-Ouhabi V."/>
            <person name="Dementhon K."/>
            <person name="Accoceberry I."/>
            <person name="Sherman D.J."/>
            <person name="Noel T."/>
        </authorList>
    </citation>
    <scope>NUCLEOTIDE SEQUENCE [LARGE SCALE GENOMIC DNA]</scope>
    <source>
        <strain evidence="2 3">CBS 6936</strain>
    </source>
</reference>
<evidence type="ECO:0000313" key="3">
    <source>
        <dbReference type="Proteomes" id="UP000195602"/>
    </source>
</evidence>
<comment type="caution">
    <text evidence="2">The sequence shown here is derived from an EMBL/GenBank/DDBJ whole genome shotgun (WGS) entry which is preliminary data.</text>
</comment>
<dbReference type="InterPro" id="IPR038356">
    <property type="entry name" value="Tma16_sf"/>
</dbReference>
<gene>
    <name evidence="2" type="ORF">A9F13_01g00484</name>
</gene>
<protein>
    <submittedName>
        <fullName evidence="2">Translation machinery-associated protein</fullName>
    </submittedName>
</protein>
<dbReference type="AlphaFoldDB" id="A0AA91T441"/>
<dbReference type="KEGG" id="clus:A9F13_01g00484"/>
<sequence length="180" mass="21229">MPLIKSLRKVTKKLSNQSAGSLHVKGRKFKQLNRATEREHKLKIRKLQFAEQKNHELLFYLHFQEKINEEPEKEVFTLEDMRRFVHEYVCRNDEELESIAKSRRPGRPLTSKQQLQVEKKKHEEQLFKTGWKSPDLSDKLTVERLRTWNGTSGSVNAWKFTFVTKDGSSVNEVDSNAMEE</sequence>
<evidence type="ECO:0000256" key="1">
    <source>
        <dbReference type="ARBA" id="ARBA00034127"/>
    </source>
</evidence>
<comment type="similarity">
    <text evidence="1">Belongs to the TMA16 family.</text>
</comment>
<dbReference type="Gene3D" id="1.20.1440.170">
    <property type="entry name" value="Translation machinery-associated protein 16-like"/>
    <property type="match status" value="1"/>
</dbReference>
<accession>A0AA91T441</accession>
<dbReference type="InterPro" id="IPR021346">
    <property type="entry name" value="Tma16"/>
</dbReference>
<proteinExistence type="inferred from homology"/>
<dbReference type="PANTHER" id="PTHR13349:SF2">
    <property type="entry name" value="TRANSLATION MACHINERY-ASSOCIATED PROTEIN 16"/>
    <property type="match status" value="1"/>
</dbReference>
<dbReference type="PANTHER" id="PTHR13349">
    <property type="entry name" value="TRANSLATION MACHINERY-ASSOCIATED PROTEIN 16"/>
    <property type="match status" value="1"/>
</dbReference>
<dbReference type="GO" id="GO:0005634">
    <property type="term" value="C:nucleus"/>
    <property type="evidence" value="ECO:0007669"/>
    <property type="project" value="TreeGrafter"/>
</dbReference>
<name>A0AA91T441_CLALS</name>
<organism evidence="2 3">
    <name type="scientific">Clavispora lusitaniae</name>
    <name type="common">Candida lusitaniae</name>
    <dbReference type="NCBI Taxonomy" id="36911"/>
    <lineage>
        <taxon>Eukaryota</taxon>
        <taxon>Fungi</taxon>
        <taxon>Dikarya</taxon>
        <taxon>Ascomycota</taxon>
        <taxon>Saccharomycotina</taxon>
        <taxon>Pichiomycetes</taxon>
        <taxon>Metschnikowiaceae</taxon>
        <taxon>Clavispora</taxon>
    </lineage>
</organism>